<name>A0ABM9NHQ9_9GAMM</name>
<dbReference type="InterPro" id="IPR044643">
    <property type="entry name" value="TrpF_fam"/>
</dbReference>
<proteinExistence type="inferred from homology"/>
<evidence type="ECO:0000256" key="6">
    <source>
        <dbReference type="ARBA" id="ARBA00022822"/>
    </source>
</evidence>
<evidence type="ECO:0000256" key="7">
    <source>
        <dbReference type="ARBA" id="ARBA00023141"/>
    </source>
</evidence>
<dbReference type="EMBL" id="OZ026884">
    <property type="protein sequence ID" value="CAL1240154.1"/>
    <property type="molecule type" value="Genomic_DNA"/>
</dbReference>
<keyword evidence="12" id="KW-1185">Reference proteome</keyword>
<dbReference type="NCBIfam" id="NF002299">
    <property type="entry name" value="PRK01222.1-6"/>
    <property type="match status" value="1"/>
</dbReference>
<dbReference type="HAMAP" id="MF_00135">
    <property type="entry name" value="PRAI"/>
    <property type="match status" value="1"/>
</dbReference>
<dbReference type="CDD" id="cd00405">
    <property type="entry name" value="PRAI"/>
    <property type="match status" value="1"/>
</dbReference>
<keyword evidence="8 9" id="KW-0413">Isomerase</keyword>
<sequence length="219" mass="23498">MKMPNMKRRTRVKICGLTRPDDAVAAVRLGADAIGLVFYPPSPRQVSVAAARAIVNALPPFATVVGLFVDEEAGRLREILDQVRIDLLQFHGDEDPGYCAAFGKPYIKALRVRPGLDLTAAAAAYRNAAGILLDAWDPGARGGTGQRFDWRTIPAELAGASILAGGLDPDNVSEALRTVRPYALDVSSGVESAKGIKDIGKMAAFLEAVQRFDYHDHAD</sequence>
<dbReference type="GO" id="GO:0004640">
    <property type="term" value="F:phosphoribosylanthranilate isomerase activity"/>
    <property type="evidence" value="ECO:0007669"/>
    <property type="project" value="UniProtKB-EC"/>
</dbReference>
<dbReference type="Proteomes" id="UP001497493">
    <property type="component" value="Chromosome"/>
</dbReference>
<dbReference type="Pfam" id="PF00697">
    <property type="entry name" value="PRAI"/>
    <property type="match status" value="1"/>
</dbReference>
<evidence type="ECO:0000256" key="2">
    <source>
        <dbReference type="ARBA" id="ARBA00004664"/>
    </source>
</evidence>
<keyword evidence="7 9" id="KW-0057">Aromatic amino acid biosynthesis</keyword>
<evidence type="ECO:0000256" key="3">
    <source>
        <dbReference type="ARBA" id="ARBA00012572"/>
    </source>
</evidence>
<dbReference type="InterPro" id="IPR001240">
    <property type="entry name" value="PRAI_dom"/>
</dbReference>
<dbReference type="InterPro" id="IPR013785">
    <property type="entry name" value="Aldolase_TIM"/>
</dbReference>
<comment type="similarity">
    <text evidence="9">Belongs to the TrpF family.</text>
</comment>
<keyword evidence="5 9" id="KW-0028">Amino-acid biosynthesis</keyword>
<dbReference type="EC" id="5.3.1.24" evidence="3 9"/>
<evidence type="ECO:0000256" key="1">
    <source>
        <dbReference type="ARBA" id="ARBA00001164"/>
    </source>
</evidence>
<accession>A0ABM9NHQ9</accession>
<gene>
    <name evidence="9 11" type="primary">trpF</name>
    <name evidence="11" type="ORF">MECH1_V1_1378</name>
</gene>
<reference evidence="11 12" key="1">
    <citation type="submission" date="2024-04" db="EMBL/GenBank/DDBJ databases">
        <authorList>
            <person name="Cremers G."/>
        </authorList>
    </citation>
    <scope>NUCLEOTIDE SEQUENCE [LARGE SCALE GENOMIC DNA]</scope>
    <source>
        <strain evidence="11">MeCH1-AG</strain>
    </source>
</reference>
<dbReference type="PANTHER" id="PTHR42894:SF1">
    <property type="entry name" value="N-(5'-PHOSPHORIBOSYL)ANTHRANILATE ISOMERASE"/>
    <property type="match status" value="1"/>
</dbReference>
<keyword evidence="6 9" id="KW-0822">Tryptophan biosynthesis</keyword>
<evidence type="ECO:0000256" key="8">
    <source>
        <dbReference type="ARBA" id="ARBA00023235"/>
    </source>
</evidence>
<evidence type="ECO:0000256" key="9">
    <source>
        <dbReference type="HAMAP-Rule" id="MF_00135"/>
    </source>
</evidence>
<evidence type="ECO:0000313" key="12">
    <source>
        <dbReference type="Proteomes" id="UP001497493"/>
    </source>
</evidence>
<organism evidence="11 12">
    <name type="scientific">Candidatus Methylocalor cossyra</name>
    <dbReference type="NCBI Taxonomy" id="3108543"/>
    <lineage>
        <taxon>Bacteria</taxon>
        <taxon>Pseudomonadati</taxon>
        <taxon>Pseudomonadota</taxon>
        <taxon>Gammaproteobacteria</taxon>
        <taxon>Methylococcales</taxon>
        <taxon>Methylococcaceae</taxon>
        <taxon>Candidatus Methylocalor</taxon>
    </lineage>
</organism>
<dbReference type="Gene3D" id="3.20.20.70">
    <property type="entry name" value="Aldolase class I"/>
    <property type="match status" value="1"/>
</dbReference>
<evidence type="ECO:0000256" key="5">
    <source>
        <dbReference type="ARBA" id="ARBA00022605"/>
    </source>
</evidence>
<comment type="pathway">
    <text evidence="2 9">Amino-acid biosynthesis; L-tryptophan biosynthesis; L-tryptophan from chorismate: step 3/5.</text>
</comment>
<evidence type="ECO:0000256" key="4">
    <source>
        <dbReference type="ARBA" id="ARBA00022272"/>
    </source>
</evidence>
<dbReference type="NCBIfam" id="NF002298">
    <property type="entry name" value="PRK01222.1-4"/>
    <property type="match status" value="1"/>
</dbReference>
<dbReference type="InterPro" id="IPR011060">
    <property type="entry name" value="RibuloseP-bd_barrel"/>
</dbReference>
<evidence type="ECO:0000259" key="10">
    <source>
        <dbReference type="Pfam" id="PF00697"/>
    </source>
</evidence>
<feature type="domain" description="N-(5'phosphoribosyl) anthranilate isomerase (PRAI)" evidence="10">
    <location>
        <begin position="12"/>
        <end position="207"/>
    </location>
</feature>
<protein>
    <recommendedName>
        <fullName evidence="4 9">N-(5'-phosphoribosyl)anthranilate isomerase</fullName>
        <shortName evidence="9">PRAI</shortName>
        <ecNumber evidence="3 9">5.3.1.24</ecNumber>
    </recommendedName>
</protein>
<comment type="catalytic activity">
    <reaction evidence="1 9">
        <text>N-(5-phospho-beta-D-ribosyl)anthranilate = 1-(2-carboxyphenylamino)-1-deoxy-D-ribulose 5-phosphate</text>
        <dbReference type="Rhea" id="RHEA:21540"/>
        <dbReference type="ChEBI" id="CHEBI:18277"/>
        <dbReference type="ChEBI" id="CHEBI:58613"/>
        <dbReference type="EC" id="5.3.1.24"/>
    </reaction>
</comment>
<dbReference type="PANTHER" id="PTHR42894">
    <property type="entry name" value="N-(5'-PHOSPHORIBOSYL)ANTHRANILATE ISOMERASE"/>
    <property type="match status" value="1"/>
</dbReference>
<dbReference type="SUPFAM" id="SSF51366">
    <property type="entry name" value="Ribulose-phoshate binding barrel"/>
    <property type="match status" value="1"/>
</dbReference>
<evidence type="ECO:0000313" key="11">
    <source>
        <dbReference type="EMBL" id="CAL1240154.1"/>
    </source>
</evidence>